<protein>
    <submittedName>
        <fullName evidence="1">Uncharacterized protein</fullName>
    </submittedName>
</protein>
<name>A0A101LZX8_PICGL</name>
<gene>
    <name evidence="1" type="ORF">ABT39_MTgene4496</name>
</gene>
<proteinExistence type="predicted"/>
<geneLocation type="mitochondrion" evidence="1"/>
<reference evidence="1" key="1">
    <citation type="journal article" date="2015" name="Genome Biol. Evol.">
        <title>Organellar Genomes of White Spruce (Picea glauca): Assembly and Annotation.</title>
        <authorList>
            <person name="Jackman S.D."/>
            <person name="Warren R.L."/>
            <person name="Gibb E.A."/>
            <person name="Vandervalk B.P."/>
            <person name="Mohamadi H."/>
            <person name="Chu J."/>
            <person name="Raymond A."/>
            <person name="Pleasance S."/>
            <person name="Coope R."/>
            <person name="Wildung M.R."/>
            <person name="Ritland C.E."/>
            <person name="Bousquet J."/>
            <person name="Jones S.J."/>
            <person name="Bohlmann J."/>
            <person name="Birol I."/>
        </authorList>
    </citation>
    <scope>NUCLEOTIDE SEQUENCE [LARGE SCALE GENOMIC DNA]</scope>
    <source>
        <tissue evidence="1">Flushing bud</tissue>
    </source>
</reference>
<sequence>MVYYLVPNRNDTDKKKRPIFDPHPPSNILIPTLPRSQGQEEVTPSFFVDQTLGLKDKNLIIFYNRNRALHRLPQFFSRPTTPTTPYTGIRTGPTIQTVLTGIPEGRSPIASM</sequence>
<evidence type="ECO:0000313" key="1">
    <source>
        <dbReference type="EMBL" id="KUM48481.1"/>
    </source>
</evidence>
<accession>A0A101LZX8</accession>
<dbReference type="AlphaFoldDB" id="A0A101LZX8"/>
<comment type="caution">
    <text evidence="1">The sequence shown here is derived from an EMBL/GenBank/DDBJ whole genome shotgun (WGS) entry which is preliminary data.</text>
</comment>
<dbReference type="EMBL" id="LKAM01000005">
    <property type="protein sequence ID" value="KUM48481.1"/>
    <property type="molecule type" value="Genomic_DNA"/>
</dbReference>
<organism evidence="1">
    <name type="scientific">Picea glauca</name>
    <name type="common">White spruce</name>
    <name type="synonym">Pinus glauca</name>
    <dbReference type="NCBI Taxonomy" id="3330"/>
    <lineage>
        <taxon>Eukaryota</taxon>
        <taxon>Viridiplantae</taxon>
        <taxon>Streptophyta</taxon>
        <taxon>Embryophyta</taxon>
        <taxon>Tracheophyta</taxon>
        <taxon>Spermatophyta</taxon>
        <taxon>Pinopsida</taxon>
        <taxon>Pinidae</taxon>
        <taxon>Conifers I</taxon>
        <taxon>Pinales</taxon>
        <taxon>Pinaceae</taxon>
        <taxon>Picea</taxon>
    </lineage>
</organism>
<keyword evidence="1" id="KW-0496">Mitochondrion</keyword>